<reference evidence="2 3" key="1">
    <citation type="submission" date="2022-03" db="EMBL/GenBank/DDBJ databases">
        <title>Pseudonocardia alaer sp. nov., a novel actinomycete isolated from reed forest soil.</title>
        <authorList>
            <person name="Wang L."/>
        </authorList>
    </citation>
    <scope>NUCLEOTIDE SEQUENCE [LARGE SCALE GENOMIC DNA]</scope>
    <source>
        <strain evidence="2 3">Y-16303</strain>
    </source>
</reference>
<evidence type="ECO:0008006" key="4">
    <source>
        <dbReference type="Google" id="ProtNLM"/>
    </source>
</evidence>
<dbReference type="EMBL" id="JAKXMK010000040">
    <property type="protein sequence ID" value="MCH6171188.1"/>
    <property type="molecule type" value="Genomic_DNA"/>
</dbReference>
<dbReference type="Proteomes" id="UP001299970">
    <property type="component" value="Unassembled WGS sequence"/>
</dbReference>
<sequence length="114" mass="12033">MNLRRLLTALALGALLAGCGGCGVSAGARAPHALDGPDYSGYLAAVEGIPYFRGPHAAATAACERKARRDMSREEAIDLVARAMASDGFGRPEAQRTIDAVDRFNMCPGSDWEH</sequence>
<keyword evidence="1" id="KW-0732">Signal</keyword>
<evidence type="ECO:0000256" key="1">
    <source>
        <dbReference type="SAM" id="SignalP"/>
    </source>
</evidence>
<protein>
    <recommendedName>
        <fullName evidence="4">DUF732 domain-containing protein</fullName>
    </recommendedName>
</protein>
<proteinExistence type="predicted"/>
<evidence type="ECO:0000313" key="2">
    <source>
        <dbReference type="EMBL" id="MCH6171188.1"/>
    </source>
</evidence>
<keyword evidence="3" id="KW-1185">Reference proteome</keyword>
<feature type="signal peptide" evidence="1">
    <location>
        <begin position="1"/>
        <end position="26"/>
    </location>
</feature>
<dbReference type="RefSeq" id="WP_241041992.1">
    <property type="nucleotide sequence ID" value="NZ_BAAAJF010000041.1"/>
</dbReference>
<feature type="chain" id="PRO_5045091415" description="DUF732 domain-containing protein" evidence="1">
    <location>
        <begin position="27"/>
        <end position="114"/>
    </location>
</feature>
<comment type="caution">
    <text evidence="2">The sequence shown here is derived from an EMBL/GenBank/DDBJ whole genome shotgun (WGS) entry which is preliminary data.</text>
</comment>
<dbReference type="PROSITE" id="PS51257">
    <property type="entry name" value="PROKAR_LIPOPROTEIN"/>
    <property type="match status" value="1"/>
</dbReference>
<accession>A0ABS9TS48</accession>
<evidence type="ECO:0000313" key="3">
    <source>
        <dbReference type="Proteomes" id="UP001299970"/>
    </source>
</evidence>
<name>A0ABS9TS48_9PSEU</name>
<organism evidence="2 3">
    <name type="scientific">Pseudonocardia alaniniphila</name>
    <dbReference type="NCBI Taxonomy" id="75291"/>
    <lineage>
        <taxon>Bacteria</taxon>
        <taxon>Bacillati</taxon>
        <taxon>Actinomycetota</taxon>
        <taxon>Actinomycetes</taxon>
        <taxon>Pseudonocardiales</taxon>
        <taxon>Pseudonocardiaceae</taxon>
        <taxon>Pseudonocardia</taxon>
    </lineage>
</organism>
<gene>
    <name evidence="2" type="ORF">MMF94_36270</name>
</gene>